<dbReference type="SUPFAM" id="SSF51735">
    <property type="entry name" value="NAD(P)-binding Rossmann-fold domains"/>
    <property type="match status" value="1"/>
</dbReference>
<dbReference type="InterPro" id="IPR037108">
    <property type="entry name" value="TM1727-like_C_sf"/>
</dbReference>
<dbReference type="EMBL" id="CP031222">
    <property type="protein sequence ID" value="AXI02464.1"/>
    <property type="molecule type" value="Genomic_DNA"/>
</dbReference>
<feature type="domain" description="DUF2520" evidence="3">
    <location>
        <begin position="147"/>
        <end position="272"/>
    </location>
</feature>
<dbReference type="KEGG" id="mbah:HYN46_06255"/>
<keyword evidence="1" id="KW-0560">Oxidoreductase</keyword>
<protein>
    <submittedName>
        <fullName evidence="4">DUF2520 domain-containing protein</fullName>
    </submittedName>
</protein>
<dbReference type="InterPro" id="IPR019665">
    <property type="entry name" value="OxRdtase/DH_put_Rossmann_dom"/>
</dbReference>
<sequence>MNETLLMKAPPVTLNIIGCGNVGKTLGHLWTRQNVFKVQDILNRSHQSSIAAVDFIQAGHVVQSFADIRPADLYLIGTPDQHIAECCAALLASNILRAGNIVFHCSGALPSSILDAVRAVGASIASIHPIKSFADPKASTLSFAGTFCGAEGAQDALEILIPAFEKIGGKILPIDSAQKTYYHAAGVVVSNYLTALMELGVQSYMQAGISREQALAIIDPIAQGTLKNIVSLGTAQALTGPIARGDVETVVRQLEAFQQWKPEYGELYRLLGGVALELAEIKNIATRHGIETLRKNLLN</sequence>
<accession>A0A345P5A5</accession>
<feature type="domain" description="Putative oxidoreductase/dehydrogenase Rossmann-like" evidence="2">
    <location>
        <begin position="8"/>
        <end position="129"/>
    </location>
</feature>
<dbReference type="InterPro" id="IPR036291">
    <property type="entry name" value="NAD(P)-bd_dom_sf"/>
</dbReference>
<dbReference type="Gene3D" id="1.10.1040.20">
    <property type="entry name" value="ProC-like, C-terminal domain"/>
    <property type="match status" value="1"/>
</dbReference>
<evidence type="ECO:0000313" key="4">
    <source>
        <dbReference type="EMBL" id="AXI02464.1"/>
    </source>
</evidence>
<dbReference type="InterPro" id="IPR018931">
    <property type="entry name" value="DUF2520"/>
</dbReference>
<dbReference type="Gene3D" id="3.40.50.720">
    <property type="entry name" value="NAD(P)-binding Rossmann-like Domain"/>
    <property type="match status" value="1"/>
</dbReference>
<dbReference type="PANTHER" id="PTHR40459">
    <property type="entry name" value="CONSERVED HYPOTHETICAL ALANINE AND LEUCINE RICH PROTEIN"/>
    <property type="match status" value="1"/>
</dbReference>
<dbReference type="Pfam" id="PF10728">
    <property type="entry name" value="DUF2520"/>
    <property type="match status" value="1"/>
</dbReference>
<gene>
    <name evidence="4" type="ORF">HYN46_06255</name>
</gene>
<evidence type="ECO:0000259" key="2">
    <source>
        <dbReference type="Pfam" id="PF10727"/>
    </source>
</evidence>
<proteinExistence type="predicted"/>
<keyword evidence="5" id="KW-1185">Reference proteome</keyword>
<dbReference type="RefSeq" id="WP_114898574.1">
    <property type="nucleotide sequence ID" value="NZ_CP031222.1"/>
</dbReference>
<reference evidence="4 5" key="1">
    <citation type="submission" date="2018-07" db="EMBL/GenBank/DDBJ databases">
        <title>Genome sequencing of Moraxellaceae gen. HYN0046.</title>
        <authorList>
            <person name="Kim M."/>
            <person name="Yi H."/>
        </authorList>
    </citation>
    <scope>NUCLEOTIDE SEQUENCE [LARGE SCALE GENOMIC DNA]</scope>
    <source>
        <strain evidence="4 5">HYN0046</strain>
    </source>
</reference>
<evidence type="ECO:0000256" key="1">
    <source>
        <dbReference type="ARBA" id="ARBA00023002"/>
    </source>
</evidence>
<dbReference type="Proteomes" id="UP000253940">
    <property type="component" value="Chromosome"/>
</dbReference>
<evidence type="ECO:0000313" key="5">
    <source>
        <dbReference type="Proteomes" id="UP000253940"/>
    </source>
</evidence>
<dbReference type="GO" id="GO:0016491">
    <property type="term" value="F:oxidoreductase activity"/>
    <property type="evidence" value="ECO:0007669"/>
    <property type="project" value="UniProtKB-KW"/>
</dbReference>
<dbReference type="AlphaFoldDB" id="A0A345P5A5"/>
<evidence type="ECO:0000259" key="3">
    <source>
        <dbReference type="Pfam" id="PF10728"/>
    </source>
</evidence>
<dbReference type="InterPro" id="IPR008927">
    <property type="entry name" value="6-PGluconate_DH-like_C_sf"/>
</dbReference>
<name>A0A345P5A5_9GAMM</name>
<dbReference type="Pfam" id="PF10727">
    <property type="entry name" value="Rossmann-like"/>
    <property type="match status" value="1"/>
</dbReference>
<dbReference type="OrthoDB" id="8650434at2"/>
<organism evidence="4 5">
    <name type="scientific">Aquirhabdus parva</name>
    <dbReference type="NCBI Taxonomy" id="2283318"/>
    <lineage>
        <taxon>Bacteria</taxon>
        <taxon>Pseudomonadati</taxon>
        <taxon>Pseudomonadota</taxon>
        <taxon>Gammaproteobacteria</taxon>
        <taxon>Moraxellales</taxon>
        <taxon>Moraxellaceae</taxon>
        <taxon>Aquirhabdus</taxon>
    </lineage>
</organism>
<dbReference type="SUPFAM" id="SSF48179">
    <property type="entry name" value="6-phosphogluconate dehydrogenase C-terminal domain-like"/>
    <property type="match status" value="1"/>
</dbReference>
<dbReference type="PANTHER" id="PTHR40459:SF1">
    <property type="entry name" value="CONSERVED HYPOTHETICAL ALANINE AND LEUCINE RICH PROTEIN"/>
    <property type="match status" value="1"/>
</dbReference>